<evidence type="ECO:0000256" key="4">
    <source>
        <dbReference type="ARBA" id="ARBA00022917"/>
    </source>
</evidence>
<dbReference type="CDD" id="cd00165">
    <property type="entry name" value="S4"/>
    <property type="match status" value="1"/>
</dbReference>
<dbReference type="OrthoDB" id="9805210at2"/>
<dbReference type="HAMAP" id="MF_00871">
    <property type="entry name" value="RqcP"/>
    <property type="match status" value="1"/>
</dbReference>
<dbReference type="SUPFAM" id="SSF55174">
    <property type="entry name" value="Alpha-L RNA-binding motif"/>
    <property type="match status" value="1"/>
</dbReference>
<reference evidence="8" key="1">
    <citation type="submission" date="2016-10" db="EMBL/GenBank/DDBJ databases">
        <authorList>
            <person name="Varghese N."/>
            <person name="Submissions S."/>
        </authorList>
    </citation>
    <scope>NUCLEOTIDE SEQUENCE [LARGE SCALE GENOMIC DNA]</scope>
    <source>
        <strain evidence="8">P18</strain>
    </source>
</reference>
<comment type="subunit">
    <text evidence="5">Associates with stalled 50S ribosomal subunits. Binds to RqcH, 23S rRNA and the P-site tRNA. Does not require RqcH for association with 50S subunits.</text>
</comment>
<comment type="similarity">
    <text evidence="5">Belongs to the RqcP family.</text>
</comment>
<dbReference type="Gene3D" id="3.10.290.10">
    <property type="entry name" value="RNA-binding S4 domain"/>
    <property type="match status" value="1"/>
</dbReference>
<dbReference type="GO" id="GO:0000049">
    <property type="term" value="F:tRNA binding"/>
    <property type="evidence" value="ECO:0007669"/>
    <property type="project" value="UniProtKB-UniRule"/>
</dbReference>
<organism evidence="7 8">
    <name type="scientific">Butyrivibrio proteoclasticus</name>
    <dbReference type="NCBI Taxonomy" id="43305"/>
    <lineage>
        <taxon>Bacteria</taxon>
        <taxon>Bacillati</taxon>
        <taxon>Bacillota</taxon>
        <taxon>Clostridia</taxon>
        <taxon>Lachnospirales</taxon>
        <taxon>Lachnospiraceae</taxon>
        <taxon>Butyrivibrio</taxon>
    </lineage>
</organism>
<dbReference type="Pfam" id="PF01479">
    <property type="entry name" value="S4"/>
    <property type="match status" value="1"/>
</dbReference>
<dbReference type="AlphaFoldDB" id="A0A1I5TVG4"/>
<keyword evidence="7" id="KW-0346">Stress response</keyword>
<accession>A0A1I5TVG4</accession>
<dbReference type="InterPro" id="IPR002942">
    <property type="entry name" value="S4_RNA-bd"/>
</dbReference>
<dbReference type="Proteomes" id="UP000182624">
    <property type="component" value="Unassembled WGS sequence"/>
</dbReference>
<keyword evidence="4 5" id="KW-0648">Protein biosynthesis</keyword>
<sequence>MRLDKYLKVTRLIKRRTVANEACDAGRVQINGKPAKASVDVKVGDKITINFGNKDVSVEVLDVQETIHKEDVTNLYRYI</sequence>
<proteinExistence type="inferred from homology"/>
<evidence type="ECO:0000256" key="2">
    <source>
        <dbReference type="ARBA" id="ARBA00022730"/>
    </source>
</evidence>
<dbReference type="eggNOG" id="COG1188">
    <property type="taxonomic scope" value="Bacteria"/>
</dbReference>
<keyword evidence="2 5" id="KW-0699">rRNA-binding</keyword>
<dbReference type="PROSITE" id="PS50889">
    <property type="entry name" value="S4"/>
    <property type="match status" value="1"/>
</dbReference>
<dbReference type="EMBL" id="FOXO01000010">
    <property type="protein sequence ID" value="SFP86587.1"/>
    <property type="molecule type" value="Genomic_DNA"/>
</dbReference>
<gene>
    <name evidence="5" type="primary">rqcP</name>
    <name evidence="7" type="ORF">SAMN04487928_11025</name>
</gene>
<dbReference type="InterPro" id="IPR036986">
    <property type="entry name" value="S4_RNA-bd_sf"/>
</dbReference>
<name>A0A1I5TVG4_9FIRM</name>
<evidence type="ECO:0000313" key="7">
    <source>
        <dbReference type="EMBL" id="SFP86587.1"/>
    </source>
</evidence>
<keyword evidence="1 5" id="KW-0820">tRNA-binding</keyword>
<dbReference type="PIRSF" id="PIRSF038881">
    <property type="entry name" value="RNAbp_HP1423"/>
    <property type="match status" value="1"/>
</dbReference>
<dbReference type="GO" id="GO:0043023">
    <property type="term" value="F:ribosomal large subunit binding"/>
    <property type="evidence" value="ECO:0007669"/>
    <property type="project" value="UniProtKB-UniRule"/>
</dbReference>
<evidence type="ECO:0000256" key="5">
    <source>
        <dbReference type="HAMAP-Rule" id="MF_00871"/>
    </source>
</evidence>
<dbReference type="GO" id="GO:0072344">
    <property type="term" value="P:rescue of stalled ribosome"/>
    <property type="evidence" value="ECO:0007669"/>
    <property type="project" value="UniProtKB-UniRule"/>
</dbReference>
<evidence type="ECO:0000256" key="1">
    <source>
        <dbReference type="ARBA" id="ARBA00022555"/>
    </source>
</evidence>
<dbReference type="SMART" id="SM00363">
    <property type="entry name" value="S4"/>
    <property type="match status" value="1"/>
</dbReference>
<comment type="function">
    <text evidence="5">Key component of the ribosome quality control system (RQC), a ribosome-associated complex that mediates the extraction of incompletely synthesized nascent chains from stalled ribosomes and their subsequent degradation. RqcH recruits Ala-charged tRNA, and with RqcP directs the elongation of stalled nascent chains on 50S ribosomal subunits, leading to non-templated C-terminal alanine extensions (Ala tail). The Ala tail promotes nascent chain degradation. RqcP is associated with the translocation-like movement of the peptidyl-tRNA from the A-site into the P-site.</text>
</comment>
<dbReference type="InterPro" id="IPR025490">
    <property type="entry name" value="RqcP"/>
</dbReference>
<keyword evidence="8" id="KW-1185">Reference proteome</keyword>
<evidence type="ECO:0000313" key="8">
    <source>
        <dbReference type="Proteomes" id="UP000182624"/>
    </source>
</evidence>
<dbReference type="GO" id="GO:0019843">
    <property type="term" value="F:rRNA binding"/>
    <property type="evidence" value="ECO:0007669"/>
    <property type="project" value="UniProtKB-UniRule"/>
</dbReference>
<evidence type="ECO:0000259" key="6">
    <source>
        <dbReference type="SMART" id="SM00363"/>
    </source>
</evidence>
<feature type="domain" description="RNA-binding S4" evidence="6">
    <location>
        <begin position="1"/>
        <end position="64"/>
    </location>
</feature>
<dbReference type="RefSeq" id="WP_022772257.1">
    <property type="nucleotide sequence ID" value="NZ_FOXO01000010.1"/>
</dbReference>
<protein>
    <recommendedName>
        <fullName evidence="5">RQC P-site tRNA stabilizing factor</fullName>
        <shortName evidence="5">RqcP</shortName>
    </recommendedName>
    <alternativeName>
        <fullName evidence="5">Ribosome-associated protein quality control protein P</fullName>
    </alternativeName>
</protein>
<evidence type="ECO:0000256" key="3">
    <source>
        <dbReference type="ARBA" id="ARBA00022884"/>
    </source>
</evidence>
<keyword evidence="3 5" id="KW-0694">RNA-binding</keyword>